<evidence type="ECO:0000313" key="4">
    <source>
        <dbReference type="Proteomes" id="UP001058974"/>
    </source>
</evidence>
<keyword evidence="4" id="KW-1185">Reference proteome</keyword>
<sequence>MVRKNQKYHNALCGFSGMHSKVYKTRSSTAIDRGKYIVWTSEMDNCLTHVLMEQVEKGNKVDNILKPAAFAAALKALNEKFGMHMTKGHIKNRLKTWRKQFGVLKELLAHKGFVWNKTQKIVVANDSVWNDYIKEHPDAKIFRAKSIENYDKLCIILGNEQSIARFSDNVTEIDVNFTVDDEEQDPVILSETQTDGNLTKHLRWTEEMDHWLGKILVDQVRKGLKIDNVFQTEAYDKAVSAMNAKFGHHLTKFNIKNRLKTWKKQYEIAKEILCHAGFKWDETKKMIIANDSTWIDYIRTHPDARTYRARVLENYEQFCTIFGHFNEPLNRNDSVPCDEPLEFESVCPVNYDSNLKDIMKHMRWTSDMDSCLSEILVQQIKLGNRSRFDHKLKPAALEAAVLAINEKFKLYMLKDHIKNRLKTWKKQYDILKELLGQSGFEWDENRKMVIADDSIWNEYIKINPDARILKGRVIRNYQELCIIIGHIDPPGMITTRANMGMTTDDNVMEAQETNYHGTDNTTEKGKSVTWTDEMDLCLTELLFKQVMLGNKLEKNFKTSAYIATLAVLNERFDLNLTIENIKSRLRTWKKQYDLMKEMLSRGGFEWDERRKMVVATDSTWNEYIKNHRDATHLRGKRIENYNELGLIVGNEEASGNWSEDTEMFDVNIAPNFIEDADADADADVDLTPNFEEQEGVNLTPHFEEDADVNLTPHFEEHAETPTLMLVTEEEMSHDDASDEVQGSSEQTGVRPSSSHSKQPSKRRRTDDVILHMMSLMAADIGRIADALTESNRTLCLEEVVEKVQNIPDFDDDLIIEACEYLCFDEKRGLMFLKLEERLRKKWLLKRLRGG</sequence>
<feature type="compositionally biased region" description="Polar residues" evidence="1">
    <location>
        <begin position="740"/>
        <end position="757"/>
    </location>
</feature>
<dbReference type="PANTHER" id="PTHR46929:SF29">
    <property type="entry name" value="MYB_SANT-LIKE DOMAIN-CONTAINING PROTEIN"/>
    <property type="match status" value="1"/>
</dbReference>
<dbReference type="Proteomes" id="UP001058974">
    <property type="component" value="Chromosome 2"/>
</dbReference>
<dbReference type="EMBL" id="JAMSHJ010000002">
    <property type="protein sequence ID" value="KAI5437828.1"/>
    <property type="molecule type" value="Genomic_DNA"/>
</dbReference>
<dbReference type="PANTHER" id="PTHR46929">
    <property type="entry name" value="EXPRESSED PROTEIN"/>
    <property type="match status" value="1"/>
</dbReference>
<feature type="region of interest" description="Disordered" evidence="1">
    <location>
        <begin position="729"/>
        <end position="764"/>
    </location>
</feature>
<reference evidence="3 4" key="1">
    <citation type="journal article" date="2022" name="Nat. Genet.">
        <title>Improved pea reference genome and pan-genome highlight genomic features and evolutionary characteristics.</title>
        <authorList>
            <person name="Yang T."/>
            <person name="Liu R."/>
            <person name="Luo Y."/>
            <person name="Hu S."/>
            <person name="Wang D."/>
            <person name="Wang C."/>
            <person name="Pandey M.K."/>
            <person name="Ge S."/>
            <person name="Xu Q."/>
            <person name="Li N."/>
            <person name="Li G."/>
            <person name="Huang Y."/>
            <person name="Saxena R.K."/>
            <person name="Ji Y."/>
            <person name="Li M."/>
            <person name="Yan X."/>
            <person name="He Y."/>
            <person name="Liu Y."/>
            <person name="Wang X."/>
            <person name="Xiang C."/>
            <person name="Varshney R.K."/>
            <person name="Ding H."/>
            <person name="Gao S."/>
            <person name="Zong X."/>
        </authorList>
    </citation>
    <scope>NUCLEOTIDE SEQUENCE [LARGE SCALE GENOMIC DNA]</scope>
    <source>
        <strain evidence="3 4">cv. Zhongwan 6</strain>
    </source>
</reference>
<accession>A0A9D5B8I2</accession>
<feature type="domain" description="Myb/SANT-like" evidence="2">
    <location>
        <begin position="203"/>
        <end position="297"/>
    </location>
</feature>
<evidence type="ECO:0000256" key="1">
    <source>
        <dbReference type="SAM" id="MobiDB-lite"/>
    </source>
</evidence>
<evidence type="ECO:0000259" key="2">
    <source>
        <dbReference type="Pfam" id="PF12776"/>
    </source>
</evidence>
<feature type="domain" description="Myb/SANT-like" evidence="2">
    <location>
        <begin position="39"/>
        <end position="132"/>
    </location>
</feature>
<comment type="caution">
    <text evidence="3">The sequence shown here is derived from an EMBL/GenBank/DDBJ whole genome shotgun (WGS) entry which is preliminary data.</text>
</comment>
<protein>
    <recommendedName>
        <fullName evidence="2">Myb/SANT-like domain-containing protein</fullName>
    </recommendedName>
</protein>
<feature type="domain" description="Myb/SANT-like" evidence="2">
    <location>
        <begin position="529"/>
        <end position="623"/>
    </location>
</feature>
<feature type="domain" description="Myb/SANT-like" evidence="2">
    <location>
        <begin position="363"/>
        <end position="459"/>
    </location>
</feature>
<proteinExistence type="predicted"/>
<dbReference type="AlphaFoldDB" id="A0A9D5B8I2"/>
<name>A0A9D5B8I2_PEA</name>
<dbReference type="Gramene" id="Psat02G0380700-T1">
    <property type="protein sequence ID" value="KAI5437828.1"/>
    <property type="gene ID" value="KIW84_023807"/>
</dbReference>
<organism evidence="3 4">
    <name type="scientific">Pisum sativum</name>
    <name type="common">Garden pea</name>
    <name type="synonym">Lathyrus oleraceus</name>
    <dbReference type="NCBI Taxonomy" id="3888"/>
    <lineage>
        <taxon>Eukaryota</taxon>
        <taxon>Viridiplantae</taxon>
        <taxon>Streptophyta</taxon>
        <taxon>Embryophyta</taxon>
        <taxon>Tracheophyta</taxon>
        <taxon>Spermatophyta</taxon>
        <taxon>Magnoliopsida</taxon>
        <taxon>eudicotyledons</taxon>
        <taxon>Gunneridae</taxon>
        <taxon>Pentapetalae</taxon>
        <taxon>rosids</taxon>
        <taxon>fabids</taxon>
        <taxon>Fabales</taxon>
        <taxon>Fabaceae</taxon>
        <taxon>Papilionoideae</taxon>
        <taxon>50 kb inversion clade</taxon>
        <taxon>NPAAA clade</taxon>
        <taxon>Hologalegina</taxon>
        <taxon>IRL clade</taxon>
        <taxon>Fabeae</taxon>
        <taxon>Lathyrus</taxon>
    </lineage>
</organism>
<dbReference type="Pfam" id="PF12776">
    <property type="entry name" value="Myb_DNA-bind_3"/>
    <property type="match status" value="4"/>
</dbReference>
<feature type="compositionally biased region" description="Acidic residues" evidence="1">
    <location>
        <begin position="729"/>
        <end position="738"/>
    </location>
</feature>
<gene>
    <name evidence="3" type="ORF">KIW84_023807</name>
</gene>
<evidence type="ECO:0000313" key="3">
    <source>
        <dbReference type="EMBL" id="KAI5437828.1"/>
    </source>
</evidence>
<dbReference type="InterPro" id="IPR024752">
    <property type="entry name" value="Myb/SANT-like_dom"/>
</dbReference>